<dbReference type="InterPro" id="IPR007048">
    <property type="entry name" value="IraD/Gp25-like"/>
</dbReference>
<dbReference type="Proteomes" id="UP000503011">
    <property type="component" value="Chromosome"/>
</dbReference>
<reference evidence="2 3" key="1">
    <citation type="submission" date="2020-03" db="EMBL/GenBank/DDBJ databases">
        <title>Whole genome shotgun sequence of Phytohabitans suffuscus NBRC 105367.</title>
        <authorList>
            <person name="Komaki H."/>
            <person name="Tamura T."/>
        </authorList>
    </citation>
    <scope>NUCLEOTIDE SEQUENCE [LARGE SCALE GENOMIC DNA]</scope>
    <source>
        <strain evidence="2 3">NBRC 105367</strain>
    </source>
</reference>
<protein>
    <submittedName>
        <fullName evidence="2">Baseplate protein</fullName>
    </submittedName>
</protein>
<dbReference type="RefSeq" id="WP_232075625.1">
    <property type="nucleotide sequence ID" value="NZ_AP022871.1"/>
</dbReference>
<evidence type="ECO:0000313" key="3">
    <source>
        <dbReference type="Proteomes" id="UP000503011"/>
    </source>
</evidence>
<keyword evidence="3" id="KW-1185">Reference proteome</keyword>
<dbReference type="AlphaFoldDB" id="A0A6F8YYN1"/>
<dbReference type="Pfam" id="PF04965">
    <property type="entry name" value="GPW_gp25"/>
    <property type="match status" value="1"/>
</dbReference>
<proteinExistence type="predicted"/>
<name>A0A6F8YYN1_9ACTN</name>
<reference evidence="2 3" key="2">
    <citation type="submission" date="2020-03" db="EMBL/GenBank/DDBJ databases">
        <authorList>
            <person name="Ichikawa N."/>
            <person name="Kimura A."/>
            <person name="Kitahashi Y."/>
            <person name="Uohara A."/>
        </authorList>
    </citation>
    <scope>NUCLEOTIDE SEQUENCE [LARGE SCALE GENOMIC DNA]</scope>
    <source>
        <strain evidence="2 3">NBRC 105367</strain>
    </source>
</reference>
<dbReference type="Gene3D" id="3.10.450.40">
    <property type="match status" value="1"/>
</dbReference>
<organism evidence="2 3">
    <name type="scientific">Phytohabitans suffuscus</name>
    <dbReference type="NCBI Taxonomy" id="624315"/>
    <lineage>
        <taxon>Bacteria</taxon>
        <taxon>Bacillati</taxon>
        <taxon>Actinomycetota</taxon>
        <taxon>Actinomycetes</taxon>
        <taxon>Micromonosporales</taxon>
        <taxon>Micromonosporaceae</taxon>
    </lineage>
</organism>
<evidence type="ECO:0000259" key="1">
    <source>
        <dbReference type="Pfam" id="PF04965"/>
    </source>
</evidence>
<dbReference type="KEGG" id="psuu:Psuf_083610"/>
<sequence length="146" mass="16032">MSGRPVGHGALGADYPQVGAGWAFPVRWGADGTLERSDGERRVREAILLVLRTGLGSRVMRPDHGAGVDRYVFDPRTGEVCRRLESDVRRALLLHEPRVLVDRVEAVPAGDADERVDVLVEYRIDRHRRPNSLVLPFELSAGGAGS</sequence>
<gene>
    <name evidence="2" type="ORF">Psuf_083610</name>
</gene>
<dbReference type="SUPFAM" id="SSF160719">
    <property type="entry name" value="gpW/gp25-like"/>
    <property type="match status" value="1"/>
</dbReference>
<accession>A0A6F8YYN1</accession>
<dbReference type="EMBL" id="AP022871">
    <property type="protein sequence ID" value="BCB91048.1"/>
    <property type="molecule type" value="Genomic_DNA"/>
</dbReference>
<feature type="domain" description="IraD/Gp25-like" evidence="1">
    <location>
        <begin position="38"/>
        <end position="126"/>
    </location>
</feature>
<evidence type="ECO:0000313" key="2">
    <source>
        <dbReference type="EMBL" id="BCB91048.1"/>
    </source>
</evidence>